<evidence type="ECO:0000259" key="1">
    <source>
        <dbReference type="SMART" id="SM00470"/>
    </source>
</evidence>
<dbReference type="EMBL" id="PPUQ01000005">
    <property type="protein sequence ID" value="RDC39684.1"/>
    <property type="molecule type" value="Genomic_DNA"/>
</dbReference>
<dbReference type="RefSeq" id="WP_114526514.1">
    <property type="nucleotide sequence ID" value="NZ_CABMOO010000006.1"/>
</dbReference>
<proteinExistence type="predicted"/>
<feature type="domain" description="ParB-like N-terminal" evidence="1">
    <location>
        <begin position="4"/>
        <end position="96"/>
    </location>
</feature>
<organism evidence="2 3">
    <name type="scientific">Eggerthella lenta</name>
    <name type="common">Eubacterium lentum</name>
    <dbReference type="NCBI Taxonomy" id="84112"/>
    <lineage>
        <taxon>Bacteria</taxon>
        <taxon>Bacillati</taxon>
        <taxon>Actinomycetota</taxon>
        <taxon>Coriobacteriia</taxon>
        <taxon>Eggerthellales</taxon>
        <taxon>Eggerthellaceae</taxon>
        <taxon>Eggerthella</taxon>
    </lineage>
</organism>
<evidence type="ECO:0000313" key="3">
    <source>
        <dbReference type="Proteomes" id="UP000253915"/>
    </source>
</evidence>
<gene>
    <name evidence="2" type="ORF">C1853_05310</name>
</gene>
<sequence length="426" mass="47582">MELREIGIDDVYPDEKNPRKDFGDIAALAESCMLNALNPGEPVNPIVVVEDGGIYRIVDGERRYKAMCKNKLARCHAVVCDDMDEANAMVAMVATDDKRPLTDVERSRGVQQMLLLGVDPERVERAGRMPKGAAAKLRRARAAVDDAGDDMTLDRMLAIAEFEELGEAAAVEKLTSCREEEWRDVAKAERQRMQHDERRAALVRACEDAGVAISEKRLYSQDGWSWCEDVKDPNALAQAVAGIDGCAAYIIESGTGPEIELCKPVASDEERIDPEQVERMRRIDEVRESIETAKAAHLSWFDERIEDLESMPRVMEMIEDEALSVYNGIGQLVDSYEQAVGAEVDRRFCPMLAAYGYMMAAGKAELHPWISDALVDGRRPHYASNVERFLCWLDAFVADGYEPTEADIELKSLCEAALAHDEDEEE</sequence>
<dbReference type="Gene3D" id="3.90.1530.10">
    <property type="entry name" value="Conserved hypothetical protein from pyrococcus furiosus pfu- 392566-001, ParB domain"/>
    <property type="match status" value="1"/>
</dbReference>
<comment type="caution">
    <text evidence="2">The sequence shown here is derived from an EMBL/GenBank/DDBJ whole genome shotgun (WGS) entry which is preliminary data.</text>
</comment>
<protein>
    <recommendedName>
        <fullName evidence="1">ParB-like N-terminal domain-containing protein</fullName>
    </recommendedName>
</protein>
<dbReference type="PANTHER" id="PTHR33375">
    <property type="entry name" value="CHROMOSOME-PARTITIONING PROTEIN PARB-RELATED"/>
    <property type="match status" value="1"/>
</dbReference>
<dbReference type="InterPro" id="IPR050336">
    <property type="entry name" value="Chromosome_partition/occlusion"/>
</dbReference>
<name>A0ABD7GK44_EGGLN</name>
<accession>A0ABD7GK44</accession>
<dbReference type="Pfam" id="PF02195">
    <property type="entry name" value="ParB_N"/>
    <property type="match status" value="1"/>
</dbReference>
<evidence type="ECO:0000313" key="2">
    <source>
        <dbReference type="EMBL" id="RDC39684.1"/>
    </source>
</evidence>
<reference evidence="2 3" key="1">
    <citation type="journal article" date="2018" name="Elife">
        <title>Discovery and characterization of a prevalent human gut bacterial enzyme sufficient for the inactivation of a family of plant toxins.</title>
        <authorList>
            <person name="Koppel N."/>
            <person name="Bisanz J.E."/>
            <person name="Pandelia M.E."/>
            <person name="Turnbaugh P.J."/>
            <person name="Balskus E.P."/>
        </authorList>
    </citation>
    <scope>NUCLEOTIDE SEQUENCE [LARGE SCALE GENOMIC DNA]</scope>
    <source>
        <strain evidence="2 3">16A</strain>
    </source>
</reference>
<dbReference type="SUPFAM" id="SSF110849">
    <property type="entry name" value="ParB/Sulfiredoxin"/>
    <property type="match status" value="1"/>
</dbReference>
<dbReference type="PANTHER" id="PTHR33375:SF1">
    <property type="entry name" value="CHROMOSOME-PARTITIONING PROTEIN PARB-RELATED"/>
    <property type="match status" value="1"/>
</dbReference>
<dbReference type="InterPro" id="IPR036086">
    <property type="entry name" value="ParB/Sulfiredoxin_sf"/>
</dbReference>
<dbReference type="AlphaFoldDB" id="A0ABD7GK44"/>
<dbReference type="SMART" id="SM00470">
    <property type="entry name" value="ParB"/>
    <property type="match status" value="1"/>
</dbReference>
<dbReference type="Proteomes" id="UP000253915">
    <property type="component" value="Unassembled WGS sequence"/>
</dbReference>
<dbReference type="InterPro" id="IPR003115">
    <property type="entry name" value="ParB_N"/>
</dbReference>